<comment type="caution">
    <text evidence="2">The sequence shown here is derived from an EMBL/GenBank/DDBJ whole genome shotgun (WGS) entry which is preliminary data.</text>
</comment>
<dbReference type="AlphaFoldDB" id="A0A542XE04"/>
<dbReference type="OrthoDB" id="5243838at2"/>
<feature type="domain" description="Glycosyltransferase 2-like" evidence="1">
    <location>
        <begin position="8"/>
        <end position="122"/>
    </location>
</feature>
<dbReference type="RefSeq" id="WP_142006056.1">
    <property type="nucleotide sequence ID" value="NZ_CAJTBP010000001.1"/>
</dbReference>
<proteinExistence type="predicted"/>
<dbReference type="Proteomes" id="UP000318336">
    <property type="component" value="Unassembled WGS sequence"/>
</dbReference>
<dbReference type="GO" id="GO:0016740">
    <property type="term" value="F:transferase activity"/>
    <property type="evidence" value="ECO:0007669"/>
    <property type="project" value="UniProtKB-KW"/>
</dbReference>
<evidence type="ECO:0000259" key="1">
    <source>
        <dbReference type="Pfam" id="PF00535"/>
    </source>
</evidence>
<dbReference type="Pfam" id="PF00535">
    <property type="entry name" value="Glycos_transf_2"/>
    <property type="match status" value="1"/>
</dbReference>
<reference evidence="2 3" key="1">
    <citation type="submission" date="2019-06" db="EMBL/GenBank/DDBJ databases">
        <title>Sequencing the genomes of 1000 actinobacteria strains.</title>
        <authorList>
            <person name="Klenk H.-P."/>
        </authorList>
    </citation>
    <scope>NUCLEOTIDE SEQUENCE [LARGE SCALE GENOMIC DNA]</scope>
    <source>
        <strain evidence="2 3">DSM 24617</strain>
    </source>
</reference>
<dbReference type="InterPro" id="IPR001173">
    <property type="entry name" value="Glyco_trans_2-like"/>
</dbReference>
<protein>
    <submittedName>
        <fullName evidence="2">Glycosyl transferase family 2</fullName>
    </submittedName>
</protein>
<keyword evidence="2" id="KW-0808">Transferase</keyword>
<dbReference type="EMBL" id="VFOK01000001">
    <property type="protein sequence ID" value="TQL34058.1"/>
    <property type="molecule type" value="Genomic_DNA"/>
</dbReference>
<dbReference type="PANTHER" id="PTHR43685:SF2">
    <property type="entry name" value="GLYCOSYLTRANSFERASE 2-LIKE DOMAIN-CONTAINING PROTEIN"/>
    <property type="match status" value="1"/>
</dbReference>
<evidence type="ECO:0000313" key="2">
    <source>
        <dbReference type="EMBL" id="TQL34058.1"/>
    </source>
</evidence>
<dbReference type="Gene3D" id="3.90.550.10">
    <property type="entry name" value="Spore Coat Polysaccharide Biosynthesis Protein SpsA, Chain A"/>
    <property type="match status" value="1"/>
</dbReference>
<name>A0A542XE04_9MICO</name>
<dbReference type="PANTHER" id="PTHR43685">
    <property type="entry name" value="GLYCOSYLTRANSFERASE"/>
    <property type="match status" value="1"/>
</dbReference>
<dbReference type="SUPFAM" id="SSF53448">
    <property type="entry name" value="Nucleotide-diphospho-sugar transferases"/>
    <property type="match status" value="1"/>
</dbReference>
<accession>A0A542XE04</accession>
<evidence type="ECO:0000313" key="3">
    <source>
        <dbReference type="Proteomes" id="UP000318336"/>
    </source>
</evidence>
<dbReference type="InterPro" id="IPR029044">
    <property type="entry name" value="Nucleotide-diphossugar_trans"/>
</dbReference>
<gene>
    <name evidence="2" type="ORF">FB554_2216</name>
</gene>
<keyword evidence="3" id="KW-1185">Reference proteome</keyword>
<sequence length="316" mass="34011">MSNAPTVSVVIPCHDAAGTLALQLAALSRQDAAPDFEIVVVDNRSRDGLAAVVQRWAAELPRLRLVSAPRLPGAAYARNVGIGASTGERLLFCDADDVVARDWVREGAAVLEQVAVVNGDDVTLPFAAFTCLDSVWDGHLDRRPRGELERISEPVPYPILLGGNFASRRETLLSVGGFDAAMIDANEDNDLAVRLQRSGALIHRSHAMLIAQRSRAGAKASFRRAFRAGRGHVALAATHDLRRDSPSLSRGTWRLDPLRASGAAAKMATRPRDQRDWPAVATRLGAGLGLWLGEVDRWRGRSQEPAIGAGIEEGQT</sequence>
<organism evidence="2 3">
    <name type="scientific">Barrientosiimonas humi</name>
    <dbReference type="NCBI Taxonomy" id="999931"/>
    <lineage>
        <taxon>Bacteria</taxon>
        <taxon>Bacillati</taxon>
        <taxon>Actinomycetota</taxon>
        <taxon>Actinomycetes</taxon>
        <taxon>Micrococcales</taxon>
        <taxon>Dermacoccaceae</taxon>
        <taxon>Barrientosiimonas</taxon>
    </lineage>
</organism>
<dbReference type="InterPro" id="IPR050834">
    <property type="entry name" value="Glycosyltransf_2"/>
</dbReference>